<accession>A0A0L8TWG5</accession>
<gene>
    <name evidence="2" type="ORF">CA163_14005</name>
</gene>
<evidence type="ECO:0000313" key="2">
    <source>
        <dbReference type="EMBL" id="OXE32185.1"/>
    </source>
</evidence>
<name>A0A0L8TWG5_VIBPH</name>
<comment type="caution">
    <text evidence="2">The sequence shown here is derived from an EMBL/GenBank/DDBJ whole genome shotgun (WGS) entry which is preliminary data.</text>
</comment>
<evidence type="ECO:0000313" key="3">
    <source>
        <dbReference type="Proteomes" id="UP000214596"/>
    </source>
</evidence>
<dbReference type="AlphaFoldDB" id="A0A0L8TWG5"/>
<reference evidence="2 3" key="1">
    <citation type="journal article" date="2017" name="Appl. Environ. Microbiol.">
        <title>Parallel evolution of two clades of a major Atlantic endemic Vibrio parahaemolyticus pathogen lineage by independent acquisition of related pathogenicity islands.</title>
        <authorList>
            <person name="Xu F."/>
            <person name="Gonzalez-Escalona N."/>
            <person name="Drees K.P."/>
            <person name="Sebra R.P."/>
            <person name="Cooper V.S."/>
            <person name="Jones S.H."/>
            <person name="Whistler C.A."/>
        </authorList>
    </citation>
    <scope>NUCLEOTIDE SEQUENCE [LARGE SCALE GENOMIC DNA]</scope>
    <source>
        <strain evidence="2 3">MAVP-3</strain>
    </source>
</reference>
<proteinExistence type="predicted"/>
<dbReference type="EMBL" id="NIXT01000786">
    <property type="protein sequence ID" value="OXE32185.1"/>
    <property type="molecule type" value="Genomic_DNA"/>
</dbReference>
<sequence>MNSIEKTEICIRWTMCNTREQVVEAGEESSKAARGKLKVKSDDVRESSRSSPGAKSCDVLCTGTPEG</sequence>
<evidence type="ECO:0000256" key="1">
    <source>
        <dbReference type="SAM" id="MobiDB-lite"/>
    </source>
</evidence>
<organism evidence="2 3">
    <name type="scientific">Vibrio parahaemolyticus</name>
    <dbReference type="NCBI Taxonomy" id="670"/>
    <lineage>
        <taxon>Bacteria</taxon>
        <taxon>Pseudomonadati</taxon>
        <taxon>Pseudomonadota</taxon>
        <taxon>Gammaproteobacteria</taxon>
        <taxon>Vibrionales</taxon>
        <taxon>Vibrionaceae</taxon>
        <taxon>Vibrio</taxon>
    </lineage>
</organism>
<feature type="compositionally biased region" description="Basic and acidic residues" evidence="1">
    <location>
        <begin position="39"/>
        <end position="48"/>
    </location>
</feature>
<protein>
    <submittedName>
        <fullName evidence="2">Uncharacterized protein</fullName>
    </submittedName>
</protein>
<dbReference type="Proteomes" id="UP000214596">
    <property type="component" value="Unassembled WGS sequence"/>
</dbReference>
<feature type="region of interest" description="Disordered" evidence="1">
    <location>
        <begin position="25"/>
        <end position="67"/>
    </location>
</feature>